<feature type="region of interest" description="Disordered" evidence="6">
    <location>
        <begin position="392"/>
        <end position="423"/>
    </location>
</feature>
<dbReference type="Pfam" id="PF25331">
    <property type="entry name" value="C2_Mug190_3rd"/>
    <property type="match status" value="1"/>
</dbReference>
<evidence type="ECO:0000259" key="8">
    <source>
        <dbReference type="SMART" id="SM00239"/>
    </source>
</evidence>
<dbReference type="PANTHER" id="PTHR47348">
    <property type="entry name" value="MEIOTICALLY UP-REGULATED GENE 190 PROTEIN"/>
    <property type="match status" value="1"/>
</dbReference>
<dbReference type="GO" id="GO:0061817">
    <property type="term" value="P:endoplasmic reticulum-plasma membrane tethering"/>
    <property type="evidence" value="ECO:0007669"/>
    <property type="project" value="InterPro"/>
</dbReference>
<sequence length="1289" mass="143269">MDDFDERAPRRAHGGPYTSKHPVPTVQKYRQHRDELEQRLGDYTQEEEPTRFEDAQGNGTLKPNSGPNDDTVPQDATQQDNDSPYPTANRHLAPSSTVGQNGTSAPQDPQKKSADKEKSRADDEKSPTEAAAASIDPKEKRKTMKKKNRGRGTREVTDPVTHLPVVIKDMTDKDLEAISSSDEYDTSDDDAAEREPERDRDKAVVRGNRGMRNLFPPPHFEDTKRELIKTFRVALLAGAGGVAVVAGFITLWAFALGSGWRGLLGHLLGATGVLLAITAGLGVVQAVVGWLSKKVDSIFEDETWDAARREEMHRNESEAELPESVAWLNSVLSSVWRLVNPELFASLVDTLEDVMQASLPKVVRMVSVDDLGQGSEAIRILGVRWLPSGAAGQAVDSDGNITPTDENGKAENQGRQPENEGMEAEEGDFVNMELAFSYRARSSGKSIKSKAKNAHLYLKFYLPGGIGIPVWVEMKGIVGIMRLRLQLTPDPPFFQLCTLTFLGQPKADISCVPLSKHNLNLMNVPVISSFVQSAIDASLAEYVAPKSLTLDLKNMLMGEDFKKDTVALGVIAVHIKRARGFKQGDGGVGPIQGSSDGYVCVSWAKFGKPVACTRIIKQDQEPDWNEWAYVLVSPDEVNADEGIRLQVWDSDKHTADDELGRTEITLKELMHNPETRNKMCDREDQLKDEDPDENMPGTLTWSVGYFSKAHIQQCQLSKQTFDPSIRSVDEMKTRVSTDAKSKLREARYEEDADEEFAQQRRQDFKELEDQLMISAPPPDGFRSGILGVQIHNISGLEVAKLSRNRNLADDSDNQEHDDRDPPDGYCSIILNHTKIYQTRTKPKNANPFFNAGTERFVKDWKTAEVIVSVRDGREGETDPLLGVVYLPLHKVFAKRSQVMATYPLAGGIGYGKVRISMVWRSVELEMPKELRGWDWGTLEVKSGVRAVGSLPDELKACKLKLKTKIGKGKMYPAEDGIQWRKRKGRERQGEDSESVYLGIRKRYANPLVLQFKTKSSSPAVSKEKKYPALAVLWLGDIPDEEEQTVKLKVWRGGKEQLKRARGCAWYNGLGEGEEPLGEVEVTVRFWRGLSGYHKKFAHGSGNLNVRRVMEVLDTVDDEKMADDEDDASDSDSDSSQTDLDSSDSDSDYAFTRPPRQGSADSEKRKMLRKAGRDSSSGPESDESGDDEGGVHGGIKKILRAPSKLKSKTSSLLDGKAGDEDDGKRGVVSQIQDYKRNRKSLHRKHRGIMQWKAARSVDWMIDKAKDGTGKVSQKLTHHGNKDAQGVETEV</sequence>
<evidence type="ECO:0000256" key="5">
    <source>
        <dbReference type="ARBA" id="ARBA00022989"/>
    </source>
</evidence>
<feature type="compositionally biased region" description="Polar residues" evidence="6">
    <location>
        <begin position="57"/>
        <end position="68"/>
    </location>
</feature>
<organism evidence="9 10">
    <name type="scientific">Cladorrhinum samala</name>
    <dbReference type="NCBI Taxonomy" id="585594"/>
    <lineage>
        <taxon>Eukaryota</taxon>
        <taxon>Fungi</taxon>
        <taxon>Dikarya</taxon>
        <taxon>Ascomycota</taxon>
        <taxon>Pezizomycotina</taxon>
        <taxon>Sordariomycetes</taxon>
        <taxon>Sordariomycetidae</taxon>
        <taxon>Sordariales</taxon>
        <taxon>Podosporaceae</taxon>
        <taxon>Cladorrhinum</taxon>
    </lineage>
</organism>
<evidence type="ECO:0000256" key="2">
    <source>
        <dbReference type="ARBA" id="ARBA00022692"/>
    </source>
</evidence>
<evidence type="ECO:0000256" key="6">
    <source>
        <dbReference type="SAM" id="MobiDB-lite"/>
    </source>
</evidence>
<dbReference type="InterPro" id="IPR037765">
    <property type="entry name" value="C2B_Tricalbin"/>
</dbReference>
<evidence type="ECO:0000256" key="1">
    <source>
        <dbReference type="ARBA" id="ARBA00004586"/>
    </source>
</evidence>
<feature type="compositionally biased region" description="Basic and acidic residues" evidence="6">
    <location>
        <begin position="109"/>
        <end position="127"/>
    </location>
</feature>
<feature type="transmembrane region" description="Helical" evidence="7">
    <location>
        <begin position="267"/>
        <end position="291"/>
    </location>
</feature>
<keyword evidence="10" id="KW-1185">Reference proteome</keyword>
<name>A0AAV9HWT3_9PEZI</name>
<dbReference type="InterPro" id="IPR037767">
    <property type="entry name" value="C2A_Mug190-like"/>
</dbReference>
<keyword evidence="7" id="KW-0472">Membrane</keyword>
<dbReference type="GO" id="GO:0005789">
    <property type="term" value="C:endoplasmic reticulum membrane"/>
    <property type="evidence" value="ECO:0007669"/>
    <property type="project" value="UniProtKB-SubCell"/>
</dbReference>
<accession>A0AAV9HWT3</accession>
<feature type="region of interest" description="Disordered" evidence="6">
    <location>
        <begin position="1"/>
        <end position="204"/>
    </location>
</feature>
<reference evidence="9" key="2">
    <citation type="submission" date="2023-06" db="EMBL/GenBank/DDBJ databases">
        <authorList>
            <consortium name="Lawrence Berkeley National Laboratory"/>
            <person name="Mondo S.J."/>
            <person name="Hensen N."/>
            <person name="Bonometti L."/>
            <person name="Westerberg I."/>
            <person name="Brannstrom I.O."/>
            <person name="Guillou S."/>
            <person name="Cros-Aarteil S."/>
            <person name="Calhoun S."/>
            <person name="Haridas S."/>
            <person name="Kuo A."/>
            <person name="Pangilinan J."/>
            <person name="Riley R."/>
            <person name="Labutti K."/>
            <person name="Andreopoulos B."/>
            <person name="Lipzen A."/>
            <person name="Chen C."/>
            <person name="Yanf M."/>
            <person name="Daum C."/>
            <person name="Ng V."/>
            <person name="Clum A."/>
            <person name="Steindorff A."/>
            <person name="Ohm R."/>
            <person name="Martin F."/>
            <person name="Silar P."/>
            <person name="Natvig D."/>
            <person name="Lalanne C."/>
            <person name="Gautier V."/>
            <person name="Ament-Velasquez S.L."/>
            <person name="Kruys A."/>
            <person name="Hutchinson M.I."/>
            <person name="Powell A.J."/>
            <person name="Barry K."/>
            <person name="Miller A.N."/>
            <person name="Grigoriev I.V."/>
            <person name="Debuchy R."/>
            <person name="Gladieux P."/>
            <person name="Thoren M.H."/>
            <person name="Johannesson H."/>
        </authorList>
    </citation>
    <scope>NUCLEOTIDE SEQUENCE</scope>
    <source>
        <strain evidence="9">PSN324</strain>
    </source>
</reference>
<feature type="compositionally biased region" description="Basic residues" evidence="6">
    <location>
        <begin position="140"/>
        <end position="151"/>
    </location>
</feature>
<evidence type="ECO:0000256" key="3">
    <source>
        <dbReference type="ARBA" id="ARBA00022737"/>
    </source>
</evidence>
<keyword evidence="2 7" id="KW-0812">Transmembrane</keyword>
<dbReference type="CDD" id="cd04052">
    <property type="entry name" value="C2B_Tricalbin-like"/>
    <property type="match status" value="1"/>
</dbReference>
<feature type="domain" description="C2" evidence="8">
    <location>
        <begin position="570"/>
        <end position="678"/>
    </location>
</feature>
<proteinExistence type="predicted"/>
<dbReference type="SMART" id="SM00239">
    <property type="entry name" value="C2"/>
    <property type="match status" value="2"/>
</dbReference>
<dbReference type="InterPro" id="IPR035892">
    <property type="entry name" value="C2_domain_sf"/>
</dbReference>
<protein>
    <recommendedName>
        <fullName evidence="8">C2 domain-containing protein</fullName>
    </recommendedName>
</protein>
<feature type="transmembrane region" description="Helical" evidence="7">
    <location>
        <begin position="456"/>
        <end position="472"/>
    </location>
</feature>
<dbReference type="Proteomes" id="UP001321749">
    <property type="component" value="Unassembled WGS sequence"/>
</dbReference>
<dbReference type="SUPFAM" id="SSF49562">
    <property type="entry name" value="C2 domain (Calcium/lipid-binding domain, CaLB)"/>
    <property type="match status" value="2"/>
</dbReference>
<dbReference type="InterPro" id="IPR000008">
    <property type="entry name" value="C2_dom"/>
</dbReference>
<feature type="compositionally biased region" description="Acidic residues" evidence="6">
    <location>
        <begin position="1119"/>
        <end position="1132"/>
    </location>
</feature>
<reference evidence="9" key="1">
    <citation type="journal article" date="2023" name="Mol. Phylogenet. Evol.">
        <title>Genome-scale phylogeny and comparative genomics of the fungal order Sordariales.</title>
        <authorList>
            <person name="Hensen N."/>
            <person name="Bonometti L."/>
            <person name="Westerberg I."/>
            <person name="Brannstrom I.O."/>
            <person name="Guillou S."/>
            <person name="Cros-Aarteil S."/>
            <person name="Calhoun S."/>
            <person name="Haridas S."/>
            <person name="Kuo A."/>
            <person name="Mondo S."/>
            <person name="Pangilinan J."/>
            <person name="Riley R."/>
            <person name="LaButti K."/>
            <person name="Andreopoulos B."/>
            <person name="Lipzen A."/>
            <person name="Chen C."/>
            <person name="Yan M."/>
            <person name="Daum C."/>
            <person name="Ng V."/>
            <person name="Clum A."/>
            <person name="Steindorff A."/>
            <person name="Ohm R.A."/>
            <person name="Martin F."/>
            <person name="Silar P."/>
            <person name="Natvig D.O."/>
            <person name="Lalanne C."/>
            <person name="Gautier V."/>
            <person name="Ament-Velasquez S.L."/>
            <person name="Kruys A."/>
            <person name="Hutchinson M.I."/>
            <person name="Powell A.J."/>
            <person name="Barry K."/>
            <person name="Miller A.N."/>
            <person name="Grigoriev I.V."/>
            <person name="Debuchy R."/>
            <person name="Gladieux P."/>
            <person name="Hiltunen Thoren M."/>
            <person name="Johannesson H."/>
        </authorList>
    </citation>
    <scope>NUCLEOTIDE SEQUENCE</scope>
    <source>
        <strain evidence="9">PSN324</strain>
    </source>
</reference>
<feature type="compositionally biased region" description="Polar residues" evidence="6">
    <location>
        <begin position="74"/>
        <end position="86"/>
    </location>
</feature>
<feature type="compositionally biased region" description="Basic and acidic residues" evidence="6">
    <location>
        <begin position="1215"/>
        <end position="1224"/>
    </location>
</feature>
<evidence type="ECO:0000256" key="4">
    <source>
        <dbReference type="ARBA" id="ARBA00022824"/>
    </source>
</evidence>
<dbReference type="CDD" id="cd21676">
    <property type="entry name" value="SMP_Mug190"/>
    <property type="match status" value="1"/>
</dbReference>
<feature type="transmembrane region" description="Helical" evidence="7">
    <location>
        <begin position="233"/>
        <end position="255"/>
    </location>
</feature>
<dbReference type="CDD" id="cd04041">
    <property type="entry name" value="C2A_fungal"/>
    <property type="match status" value="1"/>
</dbReference>
<feature type="region of interest" description="Disordered" evidence="6">
    <location>
        <begin position="1119"/>
        <end position="1246"/>
    </location>
</feature>
<keyword evidence="5 7" id="KW-1133">Transmembrane helix</keyword>
<feature type="compositionally biased region" description="Acidic residues" evidence="6">
    <location>
        <begin position="182"/>
        <end position="192"/>
    </location>
</feature>
<feature type="compositionally biased region" description="Basic and acidic residues" evidence="6">
    <location>
        <begin position="193"/>
        <end position="204"/>
    </location>
</feature>
<feature type="domain" description="C2" evidence="8">
    <location>
        <begin position="785"/>
        <end position="900"/>
    </location>
</feature>
<feature type="region of interest" description="Disordered" evidence="6">
    <location>
        <begin position="1266"/>
        <end position="1289"/>
    </location>
</feature>
<dbReference type="Gene3D" id="2.60.40.150">
    <property type="entry name" value="C2 domain"/>
    <property type="match status" value="2"/>
</dbReference>
<evidence type="ECO:0000256" key="7">
    <source>
        <dbReference type="SAM" id="Phobius"/>
    </source>
</evidence>
<comment type="subcellular location">
    <subcellularLocation>
        <location evidence="1">Endoplasmic reticulum membrane</location>
    </subcellularLocation>
</comment>
<keyword evidence="3" id="KW-0677">Repeat</keyword>
<keyword evidence="4" id="KW-0256">Endoplasmic reticulum</keyword>
<dbReference type="PANTHER" id="PTHR47348:SF2">
    <property type="entry name" value="MEIOTICALLY UP-REGULATED 190 PROTEIN"/>
    <property type="match status" value="1"/>
</dbReference>
<dbReference type="InterPro" id="IPR057349">
    <property type="entry name" value="C2_Mug190_3rd"/>
</dbReference>
<comment type="caution">
    <text evidence="9">The sequence shown here is derived from an EMBL/GenBank/DDBJ whole genome shotgun (WGS) entry which is preliminary data.</text>
</comment>
<feature type="compositionally biased region" description="Basic residues" evidence="6">
    <location>
        <begin position="1193"/>
        <end position="1206"/>
    </location>
</feature>
<gene>
    <name evidence="9" type="ORF">QBC42DRAFT_218853</name>
</gene>
<dbReference type="EMBL" id="MU864940">
    <property type="protein sequence ID" value="KAK4465319.1"/>
    <property type="molecule type" value="Genomic_DNA"/>
</dbReference>
<feature type="compositionally biased region" description="Basic residues" evidence="6">
    <location>
        <begin position="1235"/>
        <end position="1246"/>
    </location>
</feature>
<evidence type="ECO:0000313" key="10">
    <source>
        <dbReference type="Proteomes" id="UP001321749"/>
    </source>
</evidence>
<evidence type="ECO:0000313" key="9">
    <source>
        <dbReference type="EMBL" id="KAK4465319.1"/>
    </source>
</evidence>
<feature type="compositionally biased region" description="Polar residues" evidence="6">
    <location>
        <begin position="94"/>
        <end position="107"/>
    </location>
</feature>
<dbReference type="Pfam" id="PF00168">
    <property type="entry name" value="C2"/>
    <property type="match status" value="2"/>
</dbReference>
<dbReference type="Pfam" id="PF25669">
    <property type="entry name" value="SMP_MUG190-like"/>
    <property type="match status" value="1"/>
</dbReference>